<gene>
    <name evidence="6" type="ORF">LMG32289_05684</name>
</gene>
<evidence type="ECO:0000313" key="7">
    <source>
        <dbReference type="Proteomes" id="UP000706525"/>
    </source>
</evidence>
<keyword evidence="1" id="KW-0805">Transcription regulation</keyword>
<dbReference type="PANTHER" id="PTHR47506:SF1">
    <property type="entry name" value="HTH-TYPE TRANSCRIPTIONAL REGULATOR YJDC"/>
    <property type="match status" value="1"/>
</dbReference>
<keyword evidence="3" id="KW-0804">Transcription</keyword>
<evidence type="ECO:0000256" key="3">
    <source>
        <dbReference type="ARBA" id="ARBA00023163"/>
    </source>
</evidence>
<dbReference type="InterPro" id="IPR001647">
    <property type="entry name" value="HTH_TetR"/>
</dbReference>
<evidence type="ECO:0000256" key="1">
    <source>
        <dbReference type="ARBA" id="ARBA00023015"/>
    </source>
</evidence>
<dbReference type="Pfam" id="PF00440">
    <property type="entry name" value="TetR_N"/>
    <property type="match status" value="1"/>
</dbReference>
<dbReference type="InterPro" id="IPR009057">
    <property type="entry name" value="Homeodomain-like_sf"/>
</dbReference>
<dbReference type="SUPFAM" id="SSF46689">
    <property type="entry name" value="Homeodomain-like"/>
    <property type="match status" value="1"/>
</dbReference>
<dbReference type="Proteomes" id="UP000706525">
    <property type="component" value="Unassembled WGS sequence"/>
</dbReference>
<name>A0ABM8XW81_9BURK</name>
<proteinExistence type="predicted"/>
<dbReference type="EMBL" id="CAJZAG010000013">
    <property type="protein sequence ID" value="CAG9184666.1"/>
    <property type="molecule type" value="Genomic_DNA"/>
</dbReference>
<protein>
    <recommendedName>
        <fullName evidence="5">HTH tetR-type domain-containing protein</fullName>
    </recommendedName>
</protein>
<dbReference type="PROSITE" id="PS50977">
    <property type="entry name" value="HTH_TETR_2"/>
    <property type="match status" value="1"/>
</dbReference>
<dbReference type="PANTHER" id="PTHR47506">
    <property type="entry name" value="TRANSCRIPTIONAL REGULATORY PROTEIN"/>
    <property type="match status" value="1"/>
</dbReference>
<reference evidence="6 7" key="1">
    <citation type="submission" date="2021-08" db="EMBL/GenBank/DDBJ databases">
        <authorList>
            <person name="Peeters C."/>
        </authorList>
    </citation>
    <scope>NUCLEOTIDE SEQUENCE [LARGE SCALE GENOMIC DNA]</scope>
    <source>
        <strain evidence="6 7">LMG 32289</strain>
    </source>
</reference>
<feature type="DNA-binding region" description="H-T-H motif" evidence="4">
    <location>
        <begin position="27"/>
        <end position="46"/>
    </location>
</feature>
<keyword evidence="2 4" id="KW-0238">DNA-binding</keyword>
<dbReference type="RefSeq" id="WP_223994411.1">
    <property type="nucleotide sequence ID" value="NZ_CAJZAG010000013.1"/>
</dbReference>
<keyword evidence="7" id="KW-1185">Reference proteome</keyword>
<dbReference type="InterPro" id="IPR036271">
    <property type="entry name" value="Tet_transcr_reg_TetR-rel_C_sf"/>
</dbReference>
<accession>A0ABM8XW81</accession>
<dbReference type="SUPFAM" id="SSF48498">
    <property type="entry name" value="Tetracyclin repressor-like, C-terminal domain"/>
    <property type="match status" value="1"/>
</dbReference>
<evidence type="ECO:0000256" key="2">
    <source>
        <dbReference type="ARBA" id="ARBA00023125"/>
    </source>
</evidence>
<comment type="caution">
    <text evidence="6">The sequence shown here is derived from an EMBL/GenBank/DDBJ whole genome shotgun (WGS) entry which is preliminary data.</text>
</comment>
<dbReference type="Gene3D" id="1.10.357.10">
    <property type="entry name" value="Tetracycline Repressor, domain 2"/>
    <property type="match status" value="1"/>
</dbReference>
<evidence type="ECO:0000256" key="4">
    <source>
        <dbReference type="PROSITE-ProRule" id="PRU00335"/>
    </source>
</evidence>
<sequence>MVTSDTKQRILQIARGMVQAHGYNALSFRDIAQEIGIKGPAVHHHFPTKGDLGAALARAYTEDAVVLLEELLLTSHSQREVFERYVSVFRAALENDNRMCLCGIMSAELADLPEAVQVEVNRFTDVNIAWLTRLLALDAEPAPEDARRRRALAIFTAIEGAQLVARGHRDIAMFNRVIDAYREAGLCP</sequence>
<evidence type="ECO:0000313" key="6">
    <source>
        <dbReference type="EMBL" id="CAG9184666.1"/>
    </source>
</evidence>
<organism evidence="6 7">
    <name type="scientific">Cupriavidus pampae</name>
    <dbReference type="NCBI Taxonomy" id="659251"/>
    <lineage>
        <taxon>Bacteria</taxon>
        <taxon>Pseudomonadati</taxon>
        <taxon>Pseudomonadota</taxon>
        <taxon>Betaproteobacteria</taxon>
        <taxon>Burkholderiales</taxon>
        <taxon>Burkholderiaceae</taxon>
        <taxon>Cupriavidus</taxon>
    </lineage>
</organism>
<feature type="domain" description="HTH tetR-type" evidence="5">
    <location>
        <begin position="4"/>
        <end position="64"/>
    </location>
</feature>
<evidence type="ECO:0000259" key="5">
    <source>
        <dbReference type="PROSITE" id="PS50977"/>
    </source>
</evidence>